<gene>
    <name evidence="2" type="ORF">A500_12709</name>
</gene>
<dbReference type="SUPFAM" id="SSF46785">
    <property type="entry name" value="Winged helix' DNA-binding domain"/>
    <property type="match status" value="1"/>
</dbReference>
<dbReference type="SUPFAM" id="SSF140931">
    <property type="entry name" value="Fic-like"/>
    <property type="match status" value="1"/>
</dbReference>
<dbReference type="EMBL" id="ASRV01000150">
    <property type="protein sequence ID" value="EOR24465.1"/>
    <property type="molecule type" value="Genomic_DNA"/>
</dbReference>
<dbReference type="PATRIC" id="fig|1202534.3.peg.2520"/>
<sequence length="374" mass="43755">MDNQLMQDFNSLYFSKKQISRRIFEKEELEKIWETIQGGRLKLSKKNNCDFKPITDYWFNNTEGIDSNIEFVNEANNLGVFNYISSKIKDNLNKSAESLEISQLLALNGIETSEKKINGIRNIINNSNIIDEDFLCNLYNIIEMEDLESDKINKVNSKNIYSISRIVEDGHNIENLLLLINKYEEKSILIKATVIHLYVIINNPFIKHNAIISELLTYKYLLMNGYEVIKYCSISPLIKEKLKKYNTAIENSLSSNGDITYFIKFYLDILRNSIEVLNMELNYKFGKKILKELIEKNDVKLEERCMKFINSVLTSKNNVVTIDEYKNKLNVSYETARSDLNYLVTLGFFRIAKSGKRYEYYKNDISTIVDNFEE</sequence>
<organism evidence="2 3">
    <name type="scientific">Clostridium sartagoforme AAU1</name>
    <dbReference type="NCBI Taxonomy" id="1202534"/>
    <lineage>
        <taxon>Bacteria</taxon>
        <taxon>Bacillati</taxon>
        <taxon>Bacillota</taxon>
        <taxon>Clostridia</taxon>
        <taxon>Eubacteriales</taxon>
        <taxon>Clostridiaceae</taxon>
        <taxon>Clostridium</taxon>
    </lineage>
</organism>
<dbReference type="InterPro" id="IPR036597">
    <property type="entry name" value="Fido-like_dom_sf"/>
</dbReference>
<dbReference type="Gene3D" id="1.10.3290.10">
    <property type="entry name" value="Fido-like domain"/>
    <property type="match status" value="1"/>
</dbReference>
<dbReference type="RefSeq" id="WP_016207865.1">
    <property type="nucleotide sequence ID" value="NZ_ASRV01000150.1"/>
</dbReference>
<proteinExistence type="predicted"/>
<comment type="caution">
    <text evidence="2">The sequence shown here is derived from an EMBL/GenBank/DDBJ whole genome shotgun (WGS) entry which is preliminary data.</text>
</comment>
<evidence type="ECO:0000313" key="2">
    <source>
        <dbReference type="EMBL" id="EOR24465.1"/>
    </source>
</evidence>
<keyword evidence="3" id="KW-1185">Reference proteome</keyword>
<dbReference type="AlphaFoldDB" id="R9C643"/>
<accession>R9C643</accession>
<dbReference type="OrthoDB" id="9813719at2"/>
<dbReference type="PROSITE" id="PS51459">
    <property type="entry name" value="FIDO"/>
    <property type="match status" value="1"/>
</dbReference>
<reference evidence="2 3" key="1">
    <citation type="submission" date="2013-03" db="EMBL/GenBank/DDBJ databases">
        <title>Whole genome shotgun sequencing of Clostridium sartagoforme AAU1.</title>
        <authorList>
            <person name="Joshi C.G."/>
            <person name="Duggirala S.M."/>
            <person name="Nathani N.M."/>
            <person name="Bhatt V.D."/>
            <person name="Patel A.K."/>
            <person name="Pandya P.R."/>
            <person name="KaPatel J.A."/>
        </authorList>
    </citation>
    <scope>NUCLEOTIDE SEQUENCE [LARGE SCALE GENOMIC DNA]</scope>
    <source>
        <strain evidence="2 3">AAU1</strain>
    </source>
</reference>
<dbReference type="InterPro" id="IPR036390">
    <property type="entry name" value="WH_DNA-bd_sf"/>
</dbReference>
<protein>
    <recommendedName>
        <fullName evidence="1">Fido domain-containing protein</fullName>
    </recommendedName>
</protein>
<evidence type="ECO:0000259" key="1">
    <source>
        <dbReference type="PROSITE" id="PS51459"/>
    </source>
</evidence>
<feature type="domain" description="Fido" evidence="1">
    <location>
        <begin position="130"/>
        <end position="268"/>
    </location>
</feature>
<name>R9C643_9CLOT</name>
<dbReference type="InterPro" id="IPR003812">
    <property type="entry name" value="Fido"/>
</dbReference>
<dbReference type="Proteomes" id="UP000013988">
    <property type="component" value="Unassembled WGS sequence"/>
</dbReference>
<evidence type="ECO:0000313" key="3">
    <source>
        <dbReference type="Proteomes" id="UP000013988"/>
    </source>
</evidence>